<dbReference type="Pfam" id="PF08223">
    <property type="entry name" value="PaaX_C"/>
    <property type="match status" value="1"/>
</dbReference>
<dbReference type="InterPro" id="IPR048846">
    <property type="entry name" value="PaaX-like_central"/>
</dbReference>
<dbReference type="GO" id="GO:0006351">
    <property type="term" value="P:DNA-templated transcription"/>
    <property type="evidence" value="ECO:0007669"/>
    <property type="project" value="InterPro"/>
</dbReference>
<protein>
    <submittedName>
        <fullName evidence="4">Phenylacetic acid degradation operon negative regulatory protein PaaX</fullName>
    </submittedName>
</protein>
<dbReference type="InterPro" id="IPR011965">
    <property type="entry name" value="PaaX_trns_reg"/>
</dbReference>
<name>N8Y8X2_9GAMM</name>
<dbReference type="PIRSF" id="PIRSF020623">
    <property type="entry name" value="PaaX"/>
    <property type="match status" value="1"/>
</dbReference>
<evidence type="ECO:0000313" key="5">
    <source>
        <dbReference type="Proteomes" id="UP000013117"/>
    </source>
</evidence>
<reference evidence="4 5" key="1">
    <citation type="submission" date="2013-02" db="EMBL/GenBank/DDBJ databases">
        <title>The Genome Sequence of Acinetobacter gerneri CIP 107464.</title>
        <authorList>
            <consortium name="The Broad Institute Genome Sequencing Platform"/>
            <consortium name="The Broad Institute Genome Sequencing Center for Infectious Disease"/>
            <person name="Cerqueira G."/>
            <person name="Feldgarden M."/>
            <person name="Courvalin P."/>
            <person name="Perichon B."/>
            <person name="Grillot-Courvalin C."/>
            <person name="Clermont D."/>
            <person name="Rocha E."/>
            <person name="Yoon E.-J."/>
            <person name="Nemec A."/>
            <person name="Walker B."/>
            <person name="Young S.K."/>
            <person name="Zeng Q."/>
            <person name="Gargeya S."/>
            <person name="Fitzgerald M."/>
            <person name="Haas B."/>
            <person name="Abouelleil A."/>
            <person name="Alvarado L."/>
            <person name="Arachchi H.M."/>
            <person name="Berlin A.M."/>
            <person name="Chapman S.B."/>
            <person name="Dewar J."/>
            <person name="Goldberg J."/>
            <person name="Griggs A."/>
            <person name="Gujja S."/>
            <person name="Hansen M."/>
            <person name="Howarth C."/>
            <person name="Imamovic A."/>
            <person name="Larimer J."/>
            <person name="McCowan C."/>
            <person name="Murphy C."/>
            <person name="Neiman D."/>
            <person name="Pearson M."/>
            <person name="Priest M."/>
            <person name="Roberts A."/>
            <person name="Saif S."/>
            <person name="Shea T."/>
            <person name="Sisk P."/>
            <person name="Sykes S."/>
            <person name="Wortman J."/>
            <person name="Nusbaum C."/>
            <person name="Birren B."/>
        </authorList>
    </citation>
    <scope>NUCLEOTIDE SEQUENCE [LARGE SCALE GENOMIC DNA]</scope>
    <source>
        <strain evidence="4 5">CIP 107464</strain>
    </source>
</reference>
<evidence type="ECO:0000259" key="2">
    <source>
        <dbReference type="Pfam" id="PF08223"/>
    </source>
</evidence>
<dbReference type="Pfam" id="PF20803">
    <property type="entry name" value="PaaX_M"/>
    <property type="match status" value="1"/>
</dbReference>
<dbReference type="Pfam" id="PF07848">
    <property type="entry name" value="PaaX"/>
    <property type="match status" value="1"/>
</dbReference>
<dbReference type="InterPro" id="IPR013225">
    <property type="entry name" value="PaaX_C"/>
</dbReference>
<dbReference type="NCBIfam" id="TIGR02277">
    <property type="entry name" value="PaaX_trns_reg"/>
    <property type="match status" value="1"/>
</dbReference>
<dbReference type="PANTHER" id="PTHR30319:SF1">
    <property type="entry name" value="TRANSCRIPTIONAL REPRESSOR PAAX"/>
    <property type="match status" value="1"/>
</dbReference>
<keyword evidence="5" id="KW-1185">Reference proteome</keyword>
<dbReference type="SUPFAM" id="SSF46785">
    <property type="entry name" value="Winged helix' DNA-binding domain"/>
    <property type="match status" value="1"/>
</dbReference>
<dbReference type="Gene3D" id="1.20.58.1460">
    <property type="match status" value="1"/>
</dbReference>
<evidence type="ECO:0000313" key="4">
    <source>
        <dbReference type="EMBL" id="ENV33071.1"/>
    </source>
</evidence>
<accession>N8Y8X2</accession>
<feature type="domain" description="Transcriptional repressor PaaX-like C-terminal" evidence="2">
    <location>
        <begin position="198"/>
        <end position="287"/>
    </location>
</feature>
<gene>
    <name evidence="4" type="ORF">F960_02793</name>
</gene>
<dbReference type="Proteomes" id="UP000013117">
    <property type="component" value="Unassembled WGS sequence"/>
</dbReference>
<organism evidence="4 5">
    <name type="scientific">Acinetobacter gerneri DSM 14967 = CIP 107464 = MTCC 9824</name>
    <dbReference type="NCBI Taxonomy" id="1120926"/>
    <lineage>
        <taxon>Bacteria</taxon>
        <taxon>Pseudomonadati</taxon>
        <taxon>Pseudomonadota</taxon>
        <taxon>Gammaproteobacteria</taxon>
        <taxon>Moraxellales</taxon>
        <taxon>Moraxellaceae</taxon>
        <taxon>Acinetobacter</taxon>
    </lineage>
</organism>
<dbReference type="HOGENOM" id="CLU_067515_0_0_6"/>
<dbReference type="Gene3D" id="1.10.10.10">
    <property type="entry name" value="Winged helix-like DNA-binding domain superfamily/Winged helix DNA-binding domain"/>
    <property type="match status" value="1"/>
</dbReference>
<comment type="caution">
    <text evidence="4">The sequence shown here is derived from an EMBL/GenBank/DDBJ whole genome shotgun (WGS) entry which is preliminary data.</text>
</comment>
<evidence type="ECO:0000259" key="3">
    <source>
        <dbReference type="Pfam" id="PF20803"/>
    </source>
</evidence>
<evidence type="ECO:0000259" key="1">
    <source>
        <dbReference type="Pfam" id="PF07848"/>
    </source>
</evidence>
<dbReference type="PATRIC" id="fig|1120926.3.peg.2705"/>
<dbReference type="eggNOG" id="COG3327">
    <property type="taxonomic scope" value="Bacteria"/>
</dbReference>
<sequence>MINNVMNAKIKQSIDDFIRHEALSGTSLIMTVMGDSIFHRGGSISLASLIQLMDVLGLTERSVRTAVFRLVQNGWLISEKIGRTSYYKITESSRQRFINADQKIYNIIHPEWDQKWDLVLLSSVELDAKATLKKELEWLGFANIATNVMAYPGCDQQKLQNLILNLNMLDQVVLFKAETLDLWKESYPTVKKMVETNWPVLELKNKYEKFTQDFREIFILLENESEIDPMQAFQIRTLLIHQYRRILLKDPDLPYELLPTDWSALVAQNLCNNLYHLLFSASEEYFTEIARTAEGKMPQATPQFYKRFGGLKTEVLSMA</sequence>
<dbReference type="InterPro" id="IPR036390">
    <property type="entry name" value="WH_DNA-bd_sf"/>
</dbReference>
<proteinExistence type="predicted"/>
<dbReference type="InterPro" id="IPR012906">
    <property type="entry name" value="PaaX-like_N"/>
</dbReference>
<dbReference type="PANTHER" id="PTHR30319">
    <property type="entry name" value="PHENYLACETIC ACID REGULATOR-RELATED TRANSCRIPTIONAL REPRESSOR"/>
    <property type="match status" value="1"/>
</dbReference>
<feature type="domain" description="Transcriptional repressor PaaX-like N-terminal" evidence="1">
    <location>
        <begin position="25"/>
        <end position="91"/>
    </location>
</feature>
<dbReference type="EMBL" id="APPN01000071">
    <property type="protein sequence ID" value="ENV33071.1"/>
    <property type="molecule type" value="Genomic_DNA"/>
</dbReference>
<dbReference type="AlphaFoldDB" id="N8Y8X2"/>
<dbReference type="STRING" id="202952.GCA_000747725_02755"/>
<feature type="domain" description="Transcriptional repressor PaaX-like central Cas2-like" evidence="3">
    <location>
        <begin position="110"/>
        <end position="181"/>
    </location>
</feature>
<dbReference type="InterPro" id="IPR036388">
    <property type="entry name" value="WH-like_DNA-bd_sf"/>
</dbReference>